<dbReference type="EMBL" id="OBMR01000004">
    <property type="protein sequence ID" value="SOB98405.1"/>
    <property type="molecule type" value="Genomic_DNA"/>
</dbReference>
<dbReference type="InterPro" id="IPR025427">
    <property type="entry name" value="DUF4160"/>
</dbReference>
<evidence type="ECO:0000313" key="2">
    <source>
        <dbReference type="Proteomes" id="UP000219563"/>
    </source>
</evidence>
<dbReference type="Pfam" id="PF13711">
    <property type="entry name" value="DUF4160"/>
    <property type="match status" value="1"/>
</dbReference>
<evidence type="ECO:0008006" key="3">
    <source>
        <dbReference type="Google" id="ProtNLM"/>
    </source>
</evidence>
<gene>
    <name evidence="1" type="ORF">SAMN02910411_1444</name>
</gene>
<dbReference type="RefSeq" id="WP_097075982.1">
    <property type="nucleotide sequence ID" value="NZ_OBMR01000004.1"/>
</dbReference>
<name>A0A285RVA1_9FIRM</name>
<protein>
    <recommendedName>
        <fullName evidence="3">DUF4160 domain-containing protein</fullName>
    </recommendedName>
</protein>
<dbReference type="AlphaFoldDB" id="A0A285RVA1"/>
<organism evidence="1 2">
    <name type="scientific">Pseudobutyrivibrio ruminis DSM 9787</name>
    <dbReference type="NCBI Taxonomy" id="1123011"/>
    <lineage>
        <taxon>Bacteria</taxon>
        <taxon>Bacillati</taxon>
        <taxon>Bacillota</taxon>
        <taxon>Clostridia</taxon>
        <taxon>Lachnospirales</taxon>
        <taxon>Lachnospiraceae</taxon>
        <taxon>Pseudobutyrivibrio</taxon>
    </lineage>
</organism>
<proteinExistence type="predicted"/>
<accession>A0A285RVA1</accession>
<dbReference type="Proteomes" id="UP000219563">
    <property type="component" value="Unassembled WGS sequence"/>
</dbReference>
<reference evidence="1 2" key="1">
    <citation type="submission" date="2017-08" db="EMBL/GenBank/DDBJ databases">
        <authorList>
            <person name="de Groot N.N."/>
        </authorList>
    </citation>
    <scope>NUCLEOTIDE SEQUENCE [LARGE SCALE GENOMIC DNA]</scope>
    <source>
        <strain evidence="1 2">DSM 9787</strain>
    </source>
</reference>
<sequence length="92" mass="10739">MPQVFKIGNYTVYFWSNEGEPLEPIHVHVADGIPRRDATKIWITESGKAFVVDWKSDIPTNAQKNILRMIEANSKIIIDKWNEHFGEARYYC</sequence>
<evidence type="ECO:0000313" key="1">
    <source>
        <dbReference type="EMBL" id="SOB98405.1"/>
    </source>
</evidence>